<keyword evidence="2" id="KW-1185">Reference proteome</keyword>
<dbReference type="EMBL" id="CM023486">
    <property type="protein sequence ID" value="KAH6927927.1"/>
    <property type="molecule type" value="Genomic_DNA"/>
</dbReference>
<evidence type="ECO:0000313" key="2">
    <source>
        <dbReference type="Proteomes" id="UP000821845"/>
    </source>
</evidence>
<protein>
    <submittedName>
        <fullName evidence="1">Uncharacterized protein</fullName>
    </submittedName>
</protein>
<proteinExistence type="predicted"/>
<accession>A0ACB7S1I4</accession>
<organism evidence="1 2">
    <name type="scientific">Hyalomma asiaticum</name>
    <name type="common">Tick</name>
    <dbReference type="NCBI Taxonomy" id="266040"/>
    <lineage>
        <taxon>Eukaryota</taxon>
        <taxon>Metazoa</taxon>
        <taxon>Ecdysozoa</taxon>
        <taxon>Arthropoda</taxon>
        <taxon>Chelicerata</taxon>
        <taxon>Arachnida</taxon>
        <taxon>Acari</taxon>
        <taxon>Parasitiformes</taxon>
        <taxon>Ixodida</taxon>
        <taxon>Ixodoidea</taxon>
        <taxon>Ixodidae</taxon>
        <taxon>Hyalomminae</taxon>
        <taxon>Hyalomma</taxon>
    </lineage>
</organism>
<name>A0ACB7S1I4_HYAAI</name>
<dbReference type="Proteomes" id="UP000821845">
    <property type="component" value="Chromosome 6"/>
</dbReference>
<comment type="caution">
    <text evidence="1">The sequence shown here is derived from an EMBL/GenBank/DDBJ whole genome shotgun (WGS) entry which is preliminary data.</text>
</comment>
<reference evidence="1" key="1">
    <citation type="submission" date="2020-05" db="EMBL/GenBank/DDBJ databases">
        <title>Large-scale comparative analyses of tick genomes elucidate their genetic diversity and vector capacities.</title>
        <authorList>
            <person name="Jia N."/>
            <person name="Wang J."/>
            <person name="Shi W."/>
            <person name="Du L."/>
            <person name="Sun Y."/>
            <person name="Zhan W."/>
            <person name="Jiang J."/>
            <person name="Wang Q."/>
            <person name="Zhang B."/>
            <person name="Ji P."/>
            <person name="Sakyi L.B."/>
            <person name="Cui X."/>
            <person name="Yuan T."/>
            <person name="Jiang B."/>
            <person name="Yang W."/>
            <person name="Lam T.T.-Y."/>
            <person name="Chang Q."/>
            <person name="Ding S."/>
            <person name="Wang X."/>
            <person name="Zhu J."/>
            <person name="Ruan X."/>
            <person name="Zhao L."/>
            <person name="Wei J."/>
            <person name="Que T."/>
            <person name="Du C."/>
            <person name="Cheng J."/>
            <person name="Dai P."/>
            <person name="Han X."/>
            <person name="Huang E."/>
            <person name="Gao Y."/>
            <person name="Liu J."/>
            <person name="Shao H."/>
            <person name="Ye R."/>
            <person name="Li L."/>
            <person name="Wei W."/>
            <person name="Wang X."/>
            <person name="Wang C."/>
            <person name="Yang T."/>
            <person name="Huo Q."/>
            <person name="Li W."/>
            <person name="Guo W."/>
            <person name="Chen H."/>
            <person name="Zhou L."/>
            <person name="Ni X."/>
            <person name="Tian J."/>
            <person name="Zhou Y."/>
            <person name="Sheng Y."/>
            <person name="Liu T."/>
            <person name="Pan Y."/>
            <person name="Xia L."/>
            <person name="Li J."/>
            <person name="Zhao F."/>
            <person name="Cao W."/>
        </authorList>
    </citation>
    <scope>NUCLEOTIDE SEQUENCE</scope>
    <source>
        <strain evidence="1">Hyas-2018</strain>
    </source>
</reference>
<evidence type="ECO:0000313" key="1">
    <source>
        <dbReference type="EMBL" id="KAH6927927.1"/>
    </source>
</evidence>
<gene>
    <name evidence="1" type="ORF">HPB50_009970</name>
</gene>
<sequence>MLLKSGLLPREQLRACEEVENPRRHYSGPLGGRSHISSVRIASKSPSGIVLLLLYHRPSPACSAIGDYCSLLELPRNGSSEVILCTYRQLAMGRLPDKNPYNNAAAKARFKETPEAYEVLSSESKKPQYDMHDRGGQDSSHNVDLVRSRGVNAYNTGCAFTFTHGDSDELFRAFFGSWVPFQTAFRGMHGGPGSATVLTGRRPRYQRNCGSISQADFLIASDNLLFAPHFSASGIGGTSAGFVSMPAHQASSLLYVDRKSMETRTIIRDDLMTVLYFEDGQFVSHTVERAVNEITPVASPVPSREMPPYRQREDAPDFCAPSLFRGCVSAQPGLTTKVLSIKETAERPRKQKCQNELRWQGQRFL</sequence>